<reference evidence="1 2" key="1">
    <citation type="submission" date="2023-07" db="EMBL/GenBank/DDBJ databases">
        <title>Sorghum-associated microbial communities from plants grown in Nebraska, USA.</title>
        <authorList>
            <person name="Schachtman D."/>
        </authorList>
    </citation>
    <scope>NUCLEOTIDE SEQUENCE [LARGE SCALE GENOMIC DNA]</scope>
    <source>
        <strain evidence="1 2">4099</strain>
    </source>
</reference>
<keyword evidence="2" id="KW-1185">Reference proteome</keyword>
<evidence type="ECO:0000313" key="2">
    <source>
        <dbReference type="Proteomes" id="UP001256588"/>
    </source>
</evidence>
<dbReference type="EMBL" id="JAVDWO010000007">
    <property type="protein sequence ID" value="MDR7193348.1"/>
    <property type="molecule type" value="Genomic_DNA"/>
</dbReference>
<evidence type="ECO:0000313" key="1">
    <source>
        <dbReference type="EMBL" id="MDR7193348.1"/>
    </source>
</evidence>
<comment type="caution">
    <text evidence="1">The sequence shown here is derived from an EMBL/GenBank/DDBJ whole genome shotgun (WGS) entry which is preliminary data.</text>
</comment>
<proteinExistence type="predicted"/>
<protein>
    <recommendedName>
        <fullName evidence="3">HK97 gp10 family phage protein</fullName>
    </recommendedName>
</protein>
<organism evidence="1 2">
    <name type="scientific">Luteimonas terrae</name>
    <dbReference type="NCBI Taxonomy" id="1530191"/>
    <lineage>
        <taxon>Bacteria</taxon>
        <taxon>Pseudomonadati</taxon>
        <taxon>Pseudomonadota</taxon>
        <taxon>Gammaproteobacteria</taxon>
        <taxon>Lysobacterales</taxon>
        <taxon>Lysobacteraceae</taxon>
        <taxon>Luteimonas</taxon>
    </lineage>
</organism>
<gene>
    <name evidence="1" type="ORF">J2W68_002082</name>
</gene>
<dbReference type="RefSeq" id="WP_310235442.1">
    <property type="nucleotide sequence ID" value="NZ_JAVDWO010000007.1"/>
</dbReference>
<evidence type="ECO:0008006" key="3">
    <source>
        <dbReference type="Google" id="ProtNLM"/>
    </source>
</evidence>
<dbReference type="Proteomes" id="UP001256588">
    <property type="component" value="Unassembled WGS sequence"/>
</dbReference>
<accession>A0ABU1XXM7</accession>
<sequence>MRMTISDGGLSRWGSDARTQIPAARKALLRILATRLEGHALDLSKGGSAPGDYPIPVVSGKFRGAFGIRVSDRSAAVFNESNYARAIHEGYQPYGNPNARPIPARPYFSDAFDKLDLDEAHNTWEQQFINTNGFTTKAPRR</sequence>
<name>A0ABU1XXM7_9GAMM</name>